<dbReference type="AlphaFoldDB" id="A0A2V2YRE9"/>
<dbReference type="Gene3D" id="1.20.120.520">
    <property type="entry name" value="nmb1532 protein domain like"/>
    <property type="match status" value="1"/>
</dbReference>
<reference evidence="2 3" key="1">
    <citation type="submission" date="2018-05" db="EMBL/GenBank/DDBJ databases">
        <title>Genomic Encyclopedia of Type Strains, Phase III (KMG-III): the genomes of soil and plant-associated and newly described type strains.</title>
        <authorList>
            <person name="Whitman W."/>
        </authorList>
    </citation>
    <scope>NUCLEOTIDE SEQUENCE [LARGE SCALE GENOMIC DNA]</scope>
    <source>
        <strain evidence="2 3">CECT 5696</strain>
    </source>
</reference>
<name>A0A2V2YRE9_9BACL</name>
<dbReference type="OrthoDB" id="2678285at2"/>
<feature type="domain" description="Hemerythrin-like" evidence="1">
    <location>
        <begin position="15"/>
        <end position="147"/>
    </location>
</feature>
<organism evidence="2 3">
    <name type="scientific">Paenibacillus cellulosilyticus</name>
    <dbReference type="NCBI Taxonomy" id="375489"/>
    <lineage>
        <taxon>Bacteria</taxon>
        <taxon>Bacillati</taxon>
        <taxon>Bacillota</taxon>
        <taxon>Bacilli</taxon>
        <taxon>Bacillales</taxon>
        <taxon>Paenibacillaceae</taxon>
        <taxon>Paenibacillus</taxon>
    </lineage>
</organism>
<evidence type="ECO:0000313" key="3">
    <source>
        <dbReference type="Proteomes" id="UP000246635"/>
    </source>
</evidence>
<gene>
    <name evidence="2" type="ORF">DFQ01_113119</name>
</gene>
<dbReference type="Pfam" id="PF01814">
    <property type="entry name" value="Hemerythrin"/>
    <property type="match status" value="1"/>
</dbReference>
<evidence type="ECO:0000259" key="1">
    <source>
        <dbReference type="Pfam" id="PF01814"/>
    </source>
</evidence>
<dbReference type="Proteomes" id="UP000246635">
    <property type="component" value="Unassembled WGS sequence"/>
</dbReference>
<dbReference type="InterPro" id="IPR012312">
    <property type="entry name" value="Hemerythrin-like"/>
</dbReference>
<proteinExistence type="predicted"/>
<sequence length="161" mass="18736">MERTNSPLLDLYLTYDQWKEEHQALSVRLRELCMLINWHPGNYNYAAWDDHHREVRELFVSFMQDWQKHLHCERQTIFPLAKSAICGGGIGPVAVLEQDGLIAIQFYESYLQVTADGAASEEGLRLLQQVLMIVTEHFRVEDENIVPVTEKLMEEIDYNGL</sequence>
<comment type="caution">
    <text evidence="2">The sequence shown here is derived from an EMBL/GenBank/DDBJ whole genome shotgun (WGS) entry which is preliminary data.</text>
</comment>
<accession>A0A2V2YRE9</accession>
<evidence type="ECO:0000313" key="2">
    <source>
        <dbReference type="EMBL" id="PWV99745.1"/>
    </source>
</evidence>
<dbReference type="RefSeq" id="WP_110045126.1">
    <property type="nucleotide sequence ID" value="NZ_CP054612.1"/>
</dbReference>
<dbReference type="EMBL" id="QGTQ01000013">
    <property type="protein sequence ID" value="PWV99745.1"/>
    <property type="molecule type" value="Genomic_DNA"/>
</dbReference>
<keyword evidence="3" id="KW-1185">Reference proteome</keyword>
<protein>
    <submittedName>
        <fullName evidence="2">Hemerythrin HHE cation binding domain-containing protein</fullName>
    </submittedName>
</protein>